<evidence type="ECO:0000256" key="4">
    <source>
        <dbReference type="SAM" id="MobiDB-lite"/>
    </source>
</evidence>
<feature type="compositionally biased region" description="Basic and acidic residues" evidence="4">
    <location>
        <begin position="297"/>
        <end position="308"/>
    </location>
</feature>
<dbReference type="InterPro" id="IPR044577">
    <property type="entry name" value="HIPP4/7/8/17/18/19"/>
</dbReference>
<feature type="region of interest" description="Disordered" evidence="4">
    <location>
        <begin position="297"/>
        <end position="333"/>
    </location>
</feature>
<reference evidence="6 7" key="1">
    <citation type="journal article" date="2019" name="Nat. Plants">
        <title>Genome sequencing of Musa balbisiana reveals subgenome evolution and function divergence in polyploid bananas.</title>
        <authorList>
            <person name="Yao X."/>
        </authorList>
    </citation>
    <scope>NUCLEOTIDE SEQUENCE [LARGE SCALE GENOMIC DNA]</scope>
    <source>
        <strain evidence="7">cv. DH-PKW</strain>
        <tissue evidence="6">Leaves</tissue>
    </source>
</reference>
<dbReference type="GO" id="GO:0046872">
    <property type="term" value="F:metal ion binding"/>
    <property type="evidence" value="ECO:0007669"/>
    <property type="project" value="UniProtKB-KW"/>
</dbReference>
<dbReference type="SUPFAM" id="SSF55008">
    <property type="entry name" value="HMA, heavy metal-associated domain"/>
    <property type="match status" value="1"/>
</dbReference>
<dbReference type="EMBL" id="PYDT01000009">
    <property type="protein sequence ID" value="THU50497.1"/>
    <property type="molecule type" value="Genomic_DNA"/>
</dbReference>
<protein>
    <recommendedName>
        <fullName evidence="5">HMA domain-containing protein</fullName>
    </recommendedName>
</protein>
<keyword evidence="2" id="KW-0449">Lipoprotein</keyword>
<dbReference type="Proteomes" id="UP000317650">
    <property type="component" value="Chromosome 6"/>
</dbReference>
<dbReference type="CDD" id="cd00371">
    <property type="entry name" value="HMA"/>
    <property type="match status" value="1"/>
</dbReference>
<evidence type="ECO:0000256" key="2">
    <source>
        <dbReference type="ARBA" id="ARBA00023289"/>
    </source>
</evidence>
<dbReference type="STRING" id="52838.A0A4S8IPH6"/>
<evidence type="ECO:0000259" key="5">
    <source>
        <dbReference type="PROSITE" id="PS50846"/>
    </source>
</evidence>
<dbReference type="InterPro" id="IPR036163">
    <property type="entry name" value="HMA_dom_sf"/>
</dbReference>
<dbReference type="PANTHER" id="PTHR46195">
    <property type="entry name" value="HEAVY METAL-ASSOCIATED ISOPRENYLATED PLANT PROTEIN 7"/>
    <property type="match status" value="1"/>
</dbReference>
<organism evidence="6 7">
    <name type="scientific">Musa balbisiana</name>
    <name type="common">Banana</name>
    <dbReference type="NCBI Taxonomy" id="52838"/>
    <lineage>
        <taxon>Eukaryota</taxon>
        <taxon>Viridiplantae</taxon>
        <taxon>Streptophyta</taxon>
        <taxon>Embryophyta</taxon>
        <taxon>Tracheophyta</taxon>
        <taxon>Spermatophyta</taxon>
        <taxon>Magnoliopsida</taxon>
        <taxon>Liliopsida</taxon>
        <taxon>Zingiberales</taxon>
        <taxon>Musaceae</taxon>
        <taxon>Musa</taxon>
    </lineage>
</organism>
<comment type="caution">
    <text evidence="6">The sequence shown here is derived from an EMBL/GenBank/DDBJ whole genome shotgun (WGS) entry which is preliminary data.</text>
</comment>
<comment type="similarity">
    <text evidence="3">Belongs to the HIPP family.</text>
</comment>
<dbReference type="PROSITE" id="PS50846">
    <property type="entry name" value="HMA_2"/>
    <property type="match status" value="1"/>
</dbReference>
<dbReference type="AlphaFoldDB" id="A0A4S8IPH6"/>
<proteinExistence type="inferred from homology"/>
<gene>
    <name evidence="6" type="ORF">C4D60_Mb06t20840</name>
</gene>
<keyword evidence="7" id="KW-1185">Reference proteome</keyword>
<dbReference type="Pfam" id="PF00403">
    <property type="entry name" value="HMA"/>
    <property type="match status" value="1"/>
</dbReference>
<evidence type="ECO:0000313" key="7">
    <source>
        <dbReference type="Proteomes" id="UP000317650"/>
    </source>
</evidence>
<dbReference type="InterPro" id="IPR006121">
    <property type="entry name" value="HMA_dom"/>
</dbReference>
<keyword evidence="2" id="KW-0636">Prenylation</keyword>
<feature type="compositionally biased region" description="Basic and acidic residues" evidence="4">
    <location>
        <begin position="138"/>
        <end position="205"/>
    </location>
</feature>
<keyword evidence="1" id="KW-0479">Metal-binding</keyword>
<evidence type="ECO:0000256" key="3">
    <source>
        <dbReference type="ARBA" id="ARBA00024045"/>
    </source>
</evidence>
<accession>A0A4S8IPH6</accession>
<feature type="region of interest" description="Disordered" evidence="4">
    <location>
        <begin position="102"/>
        <end position="205"/>
    </location>
</feature>
<evidence type="ECO:0000256" key="1">
    <source>
        <dbReference type="ARBA" id="ARBA00022723"/>
    </source>
</evidence>
<evidence type="ECO:0000313" key="6">
    <source>
        <dbReference type="EMBL" id="THU50497.1"/>
    </source>
</evidence>
<name>A0A4S8IPH6_MUSBA</name>
<feature type="domain" description="HMA" evidence="5">
    <location>
        <begin position="201"/>
        <end position="273"/>
    </location>
</feature>
<feature type="compositionally biased region" description="Basic and acidic residues" evidence="4">
    <location>
        <begin position="316"/>
        <end position="325"/>
    </location>
</feature>
<dbReference type="PANTHER" id="PTHR46195:SF2">
    <property type="entry name" value="HEAVY METAL-ASSOCIATED ISOPRENYLATED PLANT PROTEIN 7"/>
    <property type="match status" value="1"/>
</dbReference>
<dbReference type="Gene3D" id="3.30.70.100">
    <property type="match status" value="2"/>
</dbReference>
<sequence>MQERFRSEAGEIFAACSDFYSAAGEISVAMLEKSARLDSCSNAVFEFGGQKSGGVFSERLQLAREQQLAVKTKVATVLPLGALSTEEVSIHKCCSRLQRMAMAEGRRRRRKRDGRAVMAETQGEAVDSGREAIVGLWQEKEKKPEEGKKEAAEAKEKPKAKDKETEAKTDERKDRGGGREEEKNEGGDEEKKAETPEPPPRKEIEMRVFMHCEGCARKVKRSLKGFEGEEDVATDCRTHKVVAKGKKAAIEIPGVLSAEADLKASQVTVKGAFLVEKLVEYVYKRTGKHAVVAKQDPVKKAGEEKKTDVAAVGGDAAKEEKKADEAGGANAED</sequence>